<dbReference type="InterPro" id="IPR050413">
    <property type="entry name" value="TCR_beta_variable"/>
</dbReference>
<dbReference type="InterPro" id="IPR036179">
    <property type="entry name" value="Ig-like_dom_sf"/>
</dbReference>
<dbReference type="Gene3D" id="2.60.40.10">
    <property type="entry name" value="Immunoglobulins"/>
    <property type="match status" value="1"/>
</dbReference>
<evidence type="ECO:0000313" key="5">
    <source>
        <dbReference type="EMBL" id="CAB1450312.1"/>
    </source>
</evidence>
<feature type="domain" description="Ig-like" evidence="4">
    <location>
        <begin position="37"/>
        <end position="128"/>
    </location>
</feature>
<comment type="caution">
    <text evidence="5">The sequence shown here is derived from an EMBL/GenBank/DDBJ whole genome shotgun (WGS) entry which is preliminary data.</text>
</comment>
<sequence>MDVINQDVTLCFILFCMTDLTGASDVTQTSSLWEKRGDNATIHCSHTKGSEYYQMYWYKQLSGETMKHIASAVFGSYCDYGDSSRDKFSVEKPVAHRGTLTVKHVEPADKGLYFCAVSRHSGTDTPDS</sequence>
<dbReference type="GO" id="GO:0005886">
    <property type="term" value="C:plasma membrane"/>
    <property type="evidence" value="ECO:0007669"/>
    <property type="project" value="TreeGrafter"/>
</dbReference>
<dbReference type="SMART" id="SM00409">
    <property type="entry name" value="IG"/>
    <property type="match status" value="1"/>
</dbReference>
<dbReference type="InterPro" id="IPR007110">
    <property type="entry name" value="Ig-like_dom"/>
</dbReference>
<dbReference type="InterPro" id="IPR003599">
    <property type="entry name" value="Ig_sub"/>
</dbReference>
<keyword evidence="1 3" id="KW-0732">Signal</keyword>
<keyword evidence="2" id="KW-0391">Immunity</keyword>
<dbReference type="InterPro" id="IPR003598">
    <property type="entry name" value="Ig_sub2"/>
</dbReference>
<dbReference type="InterPro" id="IPR013783">
    <property type="entry name" value="Ig-like_fold"/>
</dbReference>
<evidence type="ECO:0000256" key="1">
    <source>
        <dbReference type="ARBA" id="ARBA00022729"/>
    </source>
</evidence>
<reference evidence="5" key="1">
    <citation type="submission" date="2020-03" db="EMBL/GenBank/DDBJ databases">
        <authorList>
            <person name="Weist P."/>
        </authorList>
    </citation>
    <scope>NUCLEOTIDE SEQUENCE</scope>
</reference>
<dbReference type="Proteomes" id="UP001153269">
    <property type="component" value="Unassembled WGS sequence"/>
</dbReference>
<dbReference type="SMART" id="SM00406">
    <property type="entry name" value="IGv"/>
    <property type="match status" value="1"/>
</dbReference>
<name>A0A9N7VJ41_PLEPL</name>
<dbReference type="GO" id="GO:0007166">
    <property type="term" value="P:cell surface receptor signaling pathway"/>
    <property type="evidence" value="ECO:0007669"/>
    <property type="project" value="TreeGrafter"/>
</dbReference>
<evidence type="ECO:0000256" key="2">
    <source>
        <dbReference type="ARBA" id="ARBA00022859"/>
    </source>
</evidence>
<dbReference type="SUPFAM" id="SSF48726">
    <property type="entry name" value="Immunoglobulin"/>
    <property type="match status" value="1"/>
</dbReference>
<feature type="chain" id="PRO_5040450709" description="Ig-like domain-containing protein" evidence="3">
    <location>
        <begin position="24"/>
        <end position="128"/>
    </location>
</feature>
<dbReference type="InterPro" id="IPR013106">
    <property type="entry name" value="Ig_V-set"/>
</dbReference>
<accession>A0A9N7VJ41</accession>
<keyword evidence="6" id="KW-1185">Reference proteome</keyword>
<dbReference type="PANTHER" id="PTHR23268:SF102">
    <property type="entry name" value="IMMUNOGLOBULIN V-SET DOMAIN-CONTAINING PROTEIN"/>
    <property type="match status" value="1"/>
</dbReference>
<proteinExistence type="predicted"/>
<gene>
    <name evidence="5" type="ORF">PLEPLA_LOCUS38001</name>
</gene>
<dbReference type="Pfam" id="PF07686">
    <property type="entry name" value="V-set"/>
    <property type="match status" value="1"/>
</dbReference>
<evidence type="ECO:0000313" key="6">
    <source>
        <dbReference type="Proteomes" id="UP001153269"/>
    </source>
</evidence>
<dbReference type="EMBL" id="CADEAL010004048">
    <property type="protein sequence ID" value="CAB1450312.1"/>
    <property type="molecule type" value="Genomic_DNA"/>
</dbReference>
<dbReference type="GO" id="GO:0002376">
    <property type="term" value="P:immune system process"/>
    <property type="evidence" value="ECO:0007669"/>
    <property type="project" value="UniProtKB-KW"/>
</dbReference>
<dbReference type="PANTHER" id="PTHR23268">
    <property type="entry name" value="T-CELL RECEPTOR BETA CHAIN"/>
    <property type="match status" value="1"/>
</dbReference>
<protein>
    <recommendedName>
        <fullName evidence="4">Ig-like domain-containing protein</fullName>
    </recommendedName>
</protein>
<evidence type="ECO:0000256" key="3">
    <source>
        <dbReference type="SAM" id="SignalP"/>
    </source>
</evidence>
<dbReference type="AlphaFoldDB" id="A0A9N7VJ41"/>
<dbReference type="PROSITE" id="PS50835">
    <property type="entry name" value="IG_LIKE"/>
    <property type="match status" value="1"/>
</dbReference>
<feature type="signal peptide" evidence="3">
    <location>
        <begin position="1"/>
        <end position="23"/>
    </location>
</feature>
<organism evidence="5 6">
    <name type="scientific">Pleuronectes platessa</name>
    <name type="common">European plaice</name>
    <dbReference type="NCBI Taxonomy" id="8262"/>
    <lineage>
        <taxon>Eukaryota</taxon>
        <taxon>Metazoa</taxon>
        <taxon>Chordata</taxon>
        <taxon>Craniata</taxon>
        <taxon>Vertebrata</taxon>
        <taxon>Euteleostomi</taxon>
        <taxon>Actinopterygii</taxon>
        <taxon>Neopterygii</taxon>
        <taxon>Teleostei</taxon>
        <taxon>Neoteleostei</taxon>
        <taxon>Acanthomorphata</taxon>
        <taxon>Carangaria</taxon>
        <taxon>Pleuronectiformes</taxon>
        <taxon>Pleuronectoidei</taxon>
        <taxon>Pleuronectidae</taxon>
        <taxon>Pleuronectes</taxon>
    </lineage>
</organism>
<evidence type="ECO:0000259" key="4">
    <source>
        <dbReference type="PROSITE" id="PS50835"/>
    </source>
</evidence>
<dbReference type="SMART" id="SM00408">
    <property type="entry name" value="IGc2"/>
    <property type="match status" value="1"/>
</dbReference>